<comment type="caution">
    <text evidence="1">The sequence shown here is derived from an EMBL/GenBank/DDBJ whole genome shotgun (WGS) entry which is preliminary data.</text>
</comment>
<evidence type="ECO:0000313" key="1">
    <source>
        <dbReference type="EMBL" id="CAG8575096.1"/>
    </source>
</evidence>
<dbReference type="EMBL" id="CAJVPK010001179">
    <property type="protein sequence ID" value="CAG8575096.1"/>
    <property type="molecule type" value="Genomic_DNA"/>
</dbReference>
<proteinExistence type="predicted"/>
<gene>
    <name evidence="1" type="ORF">DEBURN_LOCUS8285</name>
</gene>
<organism evidence="1 2">
    <name type="scientific">Diversispora eburnea</name>
    <dbReference type="NCBI Taxonomy" id="1213867"/>
    <lineage>
        <taxon>Eukaryota</taxon>
        <taxon>Fungi</taxon>
        <taxon>Fungi incertae sedis</taxon>
        <taxon>Mucoromycota</taxon>
        <taxon>Glomeromycotina</taxon>
        <taxon>Glomeromycetes</taxon>
        <taxon>Diversisporales</taxon>
        <taxon>Diversisporaceae</taxon>
        <taxon>Diversispora</taxon>
    </lineage>
</organism>
<sequence length="126" mass="14739">MQSEFDEICTKIEQKLERKDSGIVEINFPAGEPSNLKLCEDIHNVFNTEIIGDSLFINCNNGEKEIIHRKLANSVENQNQYWWTSNNNICIVRNNQYRPDVGVWFRFLTCPQRRMPITYTCSPPNI</sequence>
<dbReference type="AlphaFoldDB" id="A0A9N9BRE2"/>
<dbReference type="Proteomes" id="UP000789706">
    <property type="component" value="Unassembled WGS sequence"/>
</dbReference>
<evidence type="ECO:0000313" key="2">
    <source>
        <dbReference type="Proteomes" id="UP000789706"/>
    </source>
</evidence>
<name>A0A9N9BRE2_9GLOM</name>
<keyword evidence="2" id="KW-1185">Reference proteome</keyword>
<accession>A0A9N9BRE2</accession>
<dbReference type="OrthoDB" id="2381952at2759"/>
<reference evidence="1" key="1">
    <citation type="submission" date="2021-06" db="EMBL/GenBank/DDBJ databases">
        <authorList>
            <person name="Kallberg Y."/>
            <person name="Tangrot J."/>
            <person name="Rosling A."/>
        </authorList>
    </citation>
    <scope>NUCLEOTIDE SEQUENCE</scope>
    <source>
        <strain evidence="1">AZ414A</strain>
    </source>
</reference>
<protein>
    <submittedName>
        <fullName evidence="1">6805_t:CDS:1</fullName>
    </submittedName>
</protein>